<reference evidence="2" key="1">
    <citation type="submission" date="2009-01" db="EMBL/GenBank/DDBJ databases">
        <title>Complete sequence of Anaeromyxobacter dehalogenans 2CP-1.</title>
        <authorList>
            <consortium name="US DOE Joint Genome Institute"/>
            <person name="Lucas S."/>
            <person name="Copeland A."/>
            <person name="Lapidus A."/>
            <person name="Glavina del Rio T."/>
            <person name="Dalin E."/>
            <person name="Tice H."/>
            <person name="Bruce D."/>
            <person name="Goodwin L."/>
            <person name="Pitluck S."/>
            <person name="Saunders E."/>
            <person name="Brettin T."/>
            <person name="Detter J.C."/>
            <person name="Han C."/>
            <person name="Larimer F."/>
            <person name="Land M."/>
            <person name="Hauser L."/>
            <person name="Kyrpides N."/>
            <person name="Ovchinnikova G."/>
            <person name="Beliaev A.S."/>
            <person name="Richardson P."/>
        </authorList>
    </citation>
    <scope>NUCLEOTIDE SEQUENCE</scope>
    <source>
        <strain evidence="2">2CP-1</strain>
    </source>
</reference>
<protein>
    <submittedName>
        <fullName evidence="2">Uncharacterized protein</fullName>
    </submittedName>
</protein>
<dbReference type="Proteomes" id="UP000007089">
    <property type="component" value="Chromosome"/>
</dbReference>
<feature type="region of interest" description="Disordered" evidence="1">
    <location>
        <begin position="135"/>
        <end position="158"/>
    </location>
</feature>
<evidence type="ECO:0000313" key="2">
    <source>
        <dbReference type="EMBL" id="ACL65476.1"/>
    </source>
</evidence>
<evidence type="ECO:0000313" key="3">
    <source>
        <dbReference type="Proteomes" id="UP000007089"/>
    </source>
</evidence>
<keyword evidence="3" id="KW-1185">Reference proteome</keyword>
<sequence length="158" mass="17695">MSTSKYQVTAEEVQFSAMNPNHPRARAAHARMRAQRVHLAHAAFAKQVADLEAATAAMAPTAEEVQTVGFHSGRSLDKTHPDHATVRKVRAWRDNERQLETMRQQLAGQVERLPNVDSDIERADRELGEFKAIEAEQQKQQAAAEESARRFPNANRSA</sequence>
<gene>
    <name evidence="2" type="ordered locus">A2cp1_2136</name>
</gene>
<dbReference type="EMBL" id="CP001359">
    <property type="protein sequence ID" value="ACL65476.1"/>
    <property type="molecule type" value="Genomic_DNA"/>
</dbReference>
<dbReference type="HOGENOM" id="CLU_1665776_0_0_7"/>
<name>B8J970_ANAD2</name>
<dbReference type="KEGG" id="acp:A2cp1_2136"/>
<evidence type="ECO:0000256" key="1">
    <source>
        <dbReference type="SAM" id="MobiDB-lite"/>
    </source>
</evidence>
<organism evidence="2 3">
    <name type="scientific">Anaeromyxobacter dehalogenans (strain ATCC BAA-258 / DSM 21875 / 2CP-1)</name>
    <dbReference type="NCBI Taxonomy" id="455488"/>
    <lineage>
        <taxon>Bacteria</taxon>
        <taxon>Pseudomonadati</taxon>
        <taxon>Myxococcota</taxon>
        <taxon>Myxococcia</taxon>
        <taxon>Myxococcales</taxon>
        <taxon>Cystobacterineae</taxon>
        <taxon>Anaeromyxobacteraceae</taxon>
        <taxon>Anaeromyxobacter</taxon>
    </lineage>
</organism>
<dbReference type="RefSeq" id="WP_012633327.1">
    <property type="nucleotide sequence ID" value="NC_011891.1"/>
</dbReference>
<dbReference type="AlphaFoldDB" id="B8J970"/>
<proteinExistence type="predicted"/>
<accession>B8J970</accession>